<feature type="transmembrane region" description="Helical" evidence="1">
    <location>
        <begin position="47"/>
        <end position="64"/>
    </location>
</feature>
<evidence type="ECO:0000313" key="2">
    <source>
        <dbReference type="EMBL" id="RPA98605.1"/>
    </source>
</evidence>
<protein>
    <submittedName>
        <fullName evidence="2">Uncharacterized protein</fullName>
    </submittedName>
</protein>
<reference evidence="2 3" key="1">
    <citation type="journal article" date="2018" name="Nat. Ecol. Evol.">
        <title>Pezizomycetes genomes reveal the molecular basis of ectomycorrhizal truffle lifestyle.</title>
        <authorList>
            <person name="Murat C."/>
            <person name="Payen T."/>
            <person name="Noel B."/>
            <person name="Kuo A."/>
            <person name="Morin E."/>
            <person name="Chen J."/>
            <person name="Kohler A."/>
            <person name="Krizsan K."/>
            <person name="Balestrini R."/>
            <person name="Da Silva C."/>
            <person name="Montanini B."/>
            <person name="Hainaut M."/>
            <person name="Levati E."/>
            <person name="Barry K.W."/>
            <person name="Belfiori B."/>
            <person name="Cichocki N."/>
            <person name="Clum A."/>
            <person name="Dockter R.B."/>
            <person name="Fauchery L."/>
            <person name="Guy J."/>
            <person name="Iotti M."/>
            <person name="Le Tacon F."/>
            <person name="Lindquist E.A."/>
            <person name="Lipzen A."/>
            <person name="Malagnac F."/>
            <person name="Mello A."/>
            <person name="Molinier V."/>
            <person name="Miyauchi S."/>
            <person name="Poulain J."/>
            <person name="Riccioni C."/>
            <person name="Rubini A."/>
            <person name="Sitrit Y."/>
            <person name="Splivallo R."/>
            <person name="Traeger S."/>
            <person name="Wang M."/>
            <person name="Zifcakova L."/>
            <person name="Wipf D."/>
            <person name="Zambonelli A."/>
            <person name="Paolocci F."/>
            <person name="Nowrousian M."/>
            <person name="Ottonello S."/>
            <person name="Baldrian P."/>
            <person name="Spatafora J.W."/>
            <person name="Henrissat B."/>
            <person name="Nagy L.G."/>
            <person name="Aury J.M."/>
            <person name="Wincker P."/>
            <person name="Grigoriev I.V."/>
            <person name="Bonfante P."/>
            <person name="Martin F.M."/>
        </authorList>
    </citation>
    <scope>NUCLEOTIDE SEQUENCE [LARGE SCALE GENOMIC DNA]</scope>
    <source>
        <strain evidence="2 3">120613-1</strain>
    </source>
</reference>
<dbReference type="AlphaFoldDB" id="A0A3N4JK34"/>
<gene>
    <name evidence="2" type="ORF">L873DRAFT_1016757</name>
</gene>
<organism evidence="2 3">
    <name type="scientific">Choiromyces venosus 120613-1</name>
    <dbReference type="NCBI Taxonomy" id="1336337"/>
    <lineage>
        <taxon>Eukaryota</taxon>
        <taxon>Fungi</taxon>
        <taxon>Dikarya</taxon>
        <taxon>Ascomycota</taxon>
        <taxon>Pezizomycotina</taxon>
        <taxon>Pezizomycetes</taxon>
        <taxon>Pezizales</taxon>
        <taxon>Tuberaceae</taxon>
        <taxon>Choiromyces</taxon>
    </lineage>
</organism>
<evidence type="ECO:0000256" key="1">
    <source>
        <dbReference type="SAM" id="Phobius"/>
    </source>
</evidence>
<keyword evidence="1" id="KW-0472">Membrane</keyword>
<dbReference type="EMBL" id="ML120394">
    <property type="protein sequence ID" value="RPA98605.1"/>
    <property type="molecule type" value="Genomic_DNA"/>
</dbReference>
<proteinExistence type="predicted"/>
<keyword evidence="1" id="KW-0812">Transmembrane</keyword>
<dbReference type="Proteomes" id="UP000276215">
    <property type="component" value="Unassembled WGS sequence"/>
</dbReference>
<accession>A0A3N4JK34</accession>
<name>A0A3N4JK34_9PEZI</name>
<keyword evidence="1" id="KW-1133">Transmembrane helix</keyword>
<evidence type="ECO:0000313" key="3">
    <source>
        <dbReference type="Proteomes" id="UP000276215"/>
    </source>
</evidence>
<sequence>MYFIWYYKYLATKLIIMVDYQEVTYYFHSSYIKKLSNFYVTTQPFPFLYYILILIFNPITITICI</sequence>
<keyword evidence="3" id="KW-1185">Reference proteome</keyword>